<dbReference type="InterPro" id="IPR052815">
    <property type="entry name" value="PDCD2-like_regulator"/>
</dbReference>
<evidence type="ECO:0000313" key="2">
    <source>
        <dbReference type="Ensembl" id="ENSLACP00000008571.2"/>
    </source>
</evidence>
<feature type="domain" description="Programmed cell death protein 2 C-terminal" evidence="1">
    <location>
        <begin position="262"/>
        <end position="366"/>
    </location>
</feature>
<dbReference type="OMA" id="MPGPWAD"/>
<dbReference type="PANTHER" id="PTHR46421">
    <property type="entry name" value="PROGRAMMED CELL DEATH PROTEIN 2-LIKE"/>
    <property type="match status" value="1"/>
</dbReference>
<dbReference type="Pfam" id="PF04194">
    <property type="entry name" value="PDCD2_C"/>
    <property type="match status" value="1"/>
</dbReference>
<dbReference type="CTD" id="84306"/>
<dbReference type="STRING" id="7897.ENSLACP00000008571"/>
<dbReference type="GO" id="GO:0006915">
    <property type="term" value="P:apoptotic process"/>
    <property type="evidence" value="ECO:0007669"/>
    <property type="project" value="TreeGrafter"/>
</dbReference>
<dbReference type="OrthoDB" id="366284at2759"/>
<organism evidence="2 3">
    <name type="scientific">Latimeria chalumnae</name>
    <name type="common">Coelacanth</name>
    <dbReference type="NCBI Taxonomy" id="7897"/>
    <lineage>
        <taxon>Eukaryota</taxon>
        <taxon>Metazoa</taxon>
        <taxon>Chordata</taxon>
        <taxon>Craniata</taxon>
        <taxon>Vertebrata</taxon>
        <taxon>Euteleostomi</taxon>
        <taxon>Coelacanthiformes</taxon>
        <taxon>Coelacanthidae</taxon>
        <taxon>Latimeria</taxon>
    </lineage>
</organism>
<proteinExistence type="predicted"/>
<dbReference type="GO" id="GO:0005737">
    <property type="term" value="C:cytoplasm"/>
    <property type="evidence" value="ECO:0007669"/>
    <property type="project" value="InterPro"/>
</dbReference>
<dbReference type="Bgee" id="ENSLACG00000007581">
    <property type="expression patterns" value="Expressed in mesonephros and 6 other cell types or tissues"/>
</dbReference>
<dbReference type="EMBL" id="AFYH01217726">
    <property type="status" value="NOT_ANNOTATED_CDS"/>
    <property type="molecule type" value="Genomic_DNA"/>
</dbReference>
<reference evidence="3" key="1">
    <citation type="submission" date="2011-08" db="EMBL/GenBank/DDBJ databases">
        <title>The draft genome of Latimeria chalumnae.</title>
        <authorList>
            <person name="Di Palma F."/>
            <person name="Alfoldi J."/>
            <person name="Johnson J."/>
            <person name="Berlin A."/>
            <person name="Gnerre S."/>
            <person name="Jaffe D."/>
            <person name="MacCallum I."/>
            <person name="Young S."/>
            <person name="Walker B.J."/>
            <person name="Lander E."/>
            <person name="Lindblad-Toh K."/>
        </authorList>
    </citation>
    <scope>NUCLEOTIDE SEQUENCE [LARGE SCALE GENOMIC DNA]</scope>
    <source>
        <strain evidence="3">Wild caught</strain>
    </source>
</reference>
<dbReference type="GeneTree" id="ENSGT00940000158339"/>
<dbReference type="AlphaFoldDB" id="H3AG00"/>
<name>H3AG00_LATCH</name>
<accession>H3AG00</accession>
<dbReference type="GeneID" id="102367374"/>
<dbReference type="InParanoid" id="H3AG00"/>
<dbReference type="FunCoup" id="H3AG00">
    <property type="interactions" value="654"/>
</dbReference>
<protein>
    <submittedName>
        <fullName evidence="2">Programmed cell death 2 like</fullName>
    </submittedName>
</protein>
<dbReference type="InterPro" id="IPR007320">
    <property type="entry name" value="PDCD2_C"/>
</dbReference>
<evidence type="ECO:0000259" key="1">
    <source>
        <dbReference type="Pfam" id="PF04194"/>
    </source>
</evidence>
<dbReference type="Proteomes" id="UP000008672">
    <property type="component" value="Unassembled WGS sequence"/>
</dbReference>
<dbReference type="KEGG" id="lcm:102367374"/>
<dbReference type="PANTHER" id="PTHR46421:SF1">
    <property type="entry name" value="PROGRAMMED CELL DEATH PROTEIN 2-LIKE"/>
    <property type="match status" value="1"/>
</dbReference>
<dbReference type="HOGENOM" id="CLU_034893_1_0_1"/>
<dbReference type="EMBL" id="AFYH01217725">
    <property type="status" value="NOT_ANNOTATED_CDS"/>
    <property type="molecule type" value="Genomic_DNA"/>
</dbReference>
<dbReference type="Ensembl" id="ENSLACT00000008639.2">
    <property type="protein sequence ID" value="ENSLACP00000008571.2"/>
    <property type="gene ID" value="ENSLACG00000007581.2"/>
</dbReference>
<gene>
    <name evidence="2" type="primary">PDCD2L</name>
</gene>
<evidence type="ECO:0000313" key="3">
    <source>
        <dbReference type="Proteomes" id="UP000008672"/>
    </source>
</evidence>
<dbReference type="RefSeq" id="XP_006010428.1">
    <property type="nucleotide sequence ID" value="XM_006010366.3"/>
</dbReference>
<sequence length="375" mass="42040">MASTEPVLLGIQDVAISQKHETNWRTNKIGSSPDCVPTITMQYPLCGVCSAPLFHILQVYCPLEGSPYHRTINVFACTRPECLGKLESWKVLRSQYAEAENKNADGCRPKEDALMETKEWCNGADDWGMDDDTESAKLNANQLLGLNLPNQGPLSRDSDFTTQLEGLSLAETRPMLEECSNTLLPEGAGLVMPGLVSTFQGFYLSVVDEEEYSCNDEMNHAQELLKEYQQREELPIEQMLSASCDTKSSKEKYEKAVAKHGDKMFLKFMKRISVCHEQVLRYSRNGQPLFITVPPPNLSQVVPKCSNCGGCQVFEFQLMPALVSMLKSADQSDISVDFGTVLIFTCERSCWSPLNQTPLEEFPFVQTDPDQKLFK</sequence>
<reference evidence="2" key="3">
    <citation type="submission" date="2025-09" db="UniProtKB">
        <authorList>
            <consortium name="Ensembl"/>
        </authorList>
    </citation>
    <scope>IDENTIFICATION</scope>
</reference>
<dbReference type="eggNOG" id="KOG2061">
    <property type="taxonomic scope" value="Eukaryota"/>
</dbReference>
<keyword evidence="3" id="KW-1185">Reference proteome</keyword>
<reference evidence="2" key="2">
    <citation type="submission" date="2025-08" db="UniProtKB">
        <authorList>
            <consortium name="Ensembl"/>
        </authorList>
    </citation>
    <scope>IDENTIFICATION</scope>
</reference>